<sequence>MSSGVTADLFFMQPPPNGERAYFAINAQSRGTRDRNYSLGQKAIHIENYREKQDSITLDTAGFQLFSDRPTQFIKDGEVQVEGYYEESIAAIKELTGASRVVLFDHTIRRRRPEETEDTPEKRQPVASTHVDQTPKSAAARVHRHLPPEDVPKLLSKRFQIINLWRPIQNAAIDWPLALCHFSSVDPEKDVEPVALKYPHMEGETYGIKYNERQKWGYFKDVRPDEFVLIKCFDSVRDGSVALFTPHTGFADPTTPEGAPLRQSIELRALVFYD</sequence>
<name>A0A9P7VUM7_9AGAR</name>
<dbReference type="GeneID" id="66112351"/>
<dbReference type="AlphaFoldDB" id="A0A9P7VUM7"/>
<evidence type="ECO:0000313" key="3">
    <source>
        <dbReference type="EMBL" id="KAG7446171.1"/>
    </source>
</evidence>
<evidence type="ECO:0000256" key="1">
    <source>
        <dbReference type="ARBA" id="ARBA00023604"/>
    </source>
</evidence>
<feature type="region of interest" description="Disordered" evidence="2">
    <location>
        <begin position="111"/>
        <end position="142"/>
    </location>
</feature>
<keyword evidence="4" id="KW-1185">Reference proteome</keyword>
<dbReference type="OrthoDB" id="412788at2759"/>
<reference evidence="3" key="1">
    <citation type="submission" date="2020-11" db="EMBL/GenBank/DDBJ databases">
        <title>Adaptations for nitrogen fixation in a non-lichenized fungal sporocarp promotes dispersal by wood-feeding termites.</title>
        <authorList>
            <consortium name="DOE Joint Genome Institute"/>
            <person name="Koch R.A."/>
            <person name="Yoon G."/>
            <person name="Arayal U."/>
            <person name="Lail K."/>
            <person name="Amirebrahimi M."/>
            <person name="Labutti K."/>
            <person name="Lipzen A."/>
            <person name="Riley R."/>
            <person name="Barry K."/>
            <person name="Henrissat B."/>
            <person name="Grigoriev I.V."/>
            <person name="Herr J.R."/>
            <person name="Aime M.C."/>
        </authorList>
    </citation>
    <scope>NUCLEOTIDE SEQUENCE</scope>
    <source>
        <strain evidence="3">MCA 3950</strain>
    </source>
</reference>
<gene>
    <name evidence="3" type="ORF">BT62DRAFT_987249</name>
</gene>
<dbReference type="GO" id="GO:0016491">
    <property type="term" value="F:oxidoreductase activity"/>
    <property type="evidence" value="ECO:0007669"/>
    <property type="project" value="InterPro"/>
</dbReference>
<evidence type="ECO:0008006" key="5">
    <source>
        <dbReference type="Google" id="ProtNLM"/>
    </source>
</evidence>
<feature type="compositionally biased region" description="Polar residues" evidence="2">
    <location>
        <begin position="126"/>
        <end position="136"/>
    </location>
</feature>
<dbReference type="PANTHER" id="PTHR34598">
    <property type="entry name" value="BLL6449 PROTEIN"/>
    <property type="match status" value="1"/>
</dbReference>
<dbReference type="PANTHER" id="PTHR34598:SF3">
    <property type="entry name" value="OXIDOREDUCTASE AN1597"/>
    <property type="match status" value="1"/>
</dbReference>
<dbReference type="NCBIfam" id="NF041278">
    <property type="entry name" value="CmcJ_NvfI_EfuI"/>
    <property type="match status" value="1"/>
</dbReference>
<evidence type="ECO:0000256" key="2">
    <source>
        <dbReference type="SAM" id="MobiDB-lite"/>
    </source>
</evidence>
<protein>
    <recommendedName>
        <fullName evidence="5">Methyltransferase</fullName>
    </recommendedName>
</protein>
<dbReference type="EMBL" id="MU250535">
    <property type="protein sequence ID" value="KAG7446171.1"/>
    <property type="molecule type" value="Genomic_DNA"/>
</dbReference>
<dbReference type="RefSeq" id="XP_043039671.1">
    <property type="nucleotide sequence ID" value="XM_043190054.1"/>
</dbReference>
<proteinExistence type="inferred from homology"/>
<evidence type="ECO:0000313" key="4">
    <source>
        <dbReference type="Proteomes" id="UP000812287"/>
    </source>
</evidence>
<accession>A0A9P7VUM7</accession>
<dbReference type="Proteomes" id="UP000812287">
    <property type="component" value="Unassembled WGS sequence"/>
</dbReference>
<comment type="caution">
    <text evidence="3">The sequence shown here is derived from an EMBL/GenBank/DDBJ whole genome shotgun (WGS) entry which is preliminary data.</text>
</comment>
<dbReference type="InterPro" id="IPR044053">
    <property type="entry name" value="AsaB-like"/>
</dbReference>
<comment type="similarity">
    <text evidence="1">Belongs to the asaB hydroxylase/desaturase family.</text>
</comment>
<organism evidence="3 4">
    <name type="scientific">Guyanagaster necrorhizus</name>
    <dbReference type="NCBI Taxonomy" id="856835"/>
    <lineage>
        <taxon>Eukaryota</taxon>
        <taxon>Fungi</taxon>
        <taxon>Dikarya</taxon>
        <taxon>Basidiomycota</taxon>
        <taxon>Agaricomycotina</taxon>
        <taxon>Agaricomycetes</taxon>
        <taxon>Agaricomycetidae</taxon>
        <taxon>Agaricales</taxon>
        <taxon>Marasmiineae</taxon>
        <taxon>Physalacriaceae</taxon>
        <taxon>Guyanagaster</taxon>
    </lineage>
</organism>